<dbReference type="Pfam" id="PF02720">
    <property type="entry name" value="DUF222"/>
    <property type="match status" value="1"/>
</dbReference>
<comment type="caution">
    <text evidence="3">The sequence shown here is derived from an EMBL/GenBank/DDBJ whole genome shotgun (WGS) entry which is preliminary data.</text>
</comment>
<dbReference type="CDD" id="cd00085">
    <property type="entry name" value="HNHc"/>
    <property type="match status" value="1"/>
</dbReference>
<dbReference type="InterPro" id="IPR003870">
    <property type="entry name" value="DUF222"/>
</dbReference>
<evidence type="ECO:0000259" key="2">
    <source>
        <dbReference type="SMART" id="SM00507"/>
    </source>
</evidence>
<sequence length="624" mass="66276">MRRTVAELAALRIVDDDGAAVGLVPLARGLAAADSWESWRGMSDADVVDAAAAFARLEAYAASGLRRAAAELETRSDLAERFVAASERQREAEQGRDVMVPARTRVFRTTETASDELMMRLGISRRAANRLIAEGKAFRGALAPVGDALSTGDLAVPKATRLFDVLVDEPLEVCLAVAEEIVPVAAGLTPAEVERRARRLLIEVDPAAAVERRERARRYRNVSQVQSLADGMARLTFTSTLVDVAAVHTVCDLAARAARAGGDPRTLDQLRADTLTDLAQAALARGSLAAVGPTAAGERAEAPMTEVPETEVPETDGPDVNAGRDVAAGRGVAASSDVGAAAAGRARSFAARPARTLLIRRSLVESVDGDDALPAGAADAWADVLYGLHGTGDEPAVSSTRRPGPNPTPRPPDAGPGAPRLHPPHRRVPPEPPAVPPPELRSVRRLGWHVPELVGYGPLDHATARALAADPPRWLRVVLLDSPSSRTGEAAPSEPGYHPSAALRRLVHRDHPTCVAPVCQVPADTCQDDHVLPYPRGGTDVTNLRPLCLRHHVLKTHRGHTYSVDHATGLLTWTTATGHRYRRTPSGDTLHLGRLAGPSDPRAASLPHLAWWAEPPPHPQGVPP</sequence>
<evidence type="ECO:0000313" key="4">
    <source>
        <dbReference type="Proteomes" id="UP000275356"/>
    </source>
</evidence>
<dbReference type="AlphaFoldDB" id="A0A3N2D072"/>
<protein>
    <submittedName>
        <fullName evidence="3">Uncharacterized protein DUF222</fullName>
    </submittedName>
</protein>
<gene>
    <name evidence="3" type="ORF">EDD28_2588</name>
</gene>
<dbReference type="InterPro" id="IPR003615">
    <property type="entry name" value="HNH_nuc"/>
</dbReference>
<dbReference type="EMBL" id="RKHQ01000002">
    <property type="protein sequence ID" value="ROR93180.1"/>
    <property type="molecule type" value="Genomic_DNA"/>
</dbReference>
<keyword evidence="4" id="KW-1185">Reference proteome</keyword>
<feature type="region of interest" description="Disordered" evidence="1">
    <location>
        <begin position="392"/>
        <end position="438"/>
    </location>
</feature>
<evidence type="ECO:0000256" key="1">
    <source>
        <dbReference type="SAM" id="MobiDB-lite"/>
    </source>
</evidence>
<feature type="region of interest" description="Disordered" evidence="1">
    <location>
        <begin position="293"/>
        <end position="320"/>
    </location>
</feature>
<name>A0A3N2D072_9MICO</name>
<feature type="compositionally biased region" description="Acidic residues" evidence="1">
    <location>
        <begin position="308"/>
        <end position="317"/>
    </location>
</feature>
<accession>A0A3N2D072</accession>
<evidence type="ECO:0000313" key="3">
    <source>
        <dbReference type="EMBL" id="ROR93180.1"/>
    </source>
</evidence>
<dbReference type="Proteomes" id="UP000275356">
    <property type="component" value="Unassembled WGS sequence"/>
</dbReference>
<feature type="domain" description="HNH nuclease" evidence="2">
    <location>
        <begin position="501"/>
        <end position="553"/>
    </location>
</feature>
<feature type="compositionally biased region" description="Pro residues" evidence="1">
    <location>
        <begin position="404"/>
        <end position="414"/>
    </location>
</feature>
<organism evidence="3 4">
    <name type="scientific">Salana multivorans</name>
    <dbReference type="NCBI Taxonomy" id="120377"/>
    <lineage>
        <taxon>Bacteria</taxon>
        <taxon>Bacillati</taxon>
        <taxon>Actinomycetota</taxon>
        <taxon>Actinomycetes</taxon>
        <taxon>Micrococcales</taxon>
        <taxon>Beutenbergiaceae</taxon>
        <taxon>Salana</taxon>
    </lineage>
</organism>
<proteinExistence type="predicted"/>
<dbReference type="SMART" id="SM00507">
    <property type="entry name" value="HNHc"/>
    <property type="match status" value="1"/>
</dbReference>
<reference evidence="3 4" key="1">
    <citation type="submission" date="2018-11" db="EMBL/GenBank/DDBJ databases">
        <title>Sequencing the genomes of 1000 actinobacteria strains.</title>
        <authorList>
            <person name="Klenk H.-P."/>
        </authorList>
    </citation>
    <scope>NUCLEOTIDE SEQUENCE [LARGE SCALE GENOMIC DNA]</scope>
    <source>
        <strain evidence="3 4">DSM 13521</strain>
    </source>
</reference>